<evidence type="ECO:0000313" key="1">
    <source>
        <dbReference type="EMBL" id="KAH7959733.1"/>
    </source>
</evidence>
<keyword evidence="2" id="KW-1185">Reference proteome</keyword>
<sequence length="112" mass="12296">MTTPPQDSCWGIPVVAMFATFLLCMTQSSTGYLYVLFMETFQVNREMASWPESIILLTQHLGGFVVTVLHSRLPIFYVTLTSASLCCAGLLGAAFAPDMKWMSVTLGAIYGE</sequence>
<evidence type="ECO:0000313" key="2">
    <source>
        <dbReference type="Proteomes" id="UP000821865"/>
    </source>
</evidence>
<proteinExistence type="predicted"/>
<accession>A0ACB8D5S0</accession>
<dbReference type="Proteomes" id="UP000821865">
    <property type="component" value="Chromosome 3"/>
</dbReference>
<dbReference type="EMBL" id="CM023472">
    <property type="protein sequence ID" value="KAH7959733.1"/>
    <property type="molecule type" value="Genomic_DNA"/>
</dbReference>
<protein>
    <submittedName>
        <fullName evidence="1">Uncharacterized protein</fullName>
    </submittedName>
</protein>
<comment type="caution">
    <text evidence="1">The sequence shown here is derived from an EMBL/GenBank/DDBJ whole genome shotgun (WGS) entry which is preliminary data.</text>
</comment>
<organism evidence="1 2">
    <name type="scientific">Dermacentor silvarum</name>
    <name type="common">Tick</name>
    <dbReference type="NCBI Taxonomy" id="543639"/>
    <lineage>
        <taxon>Eukaryota</taxon>
        <taxon>Metazoa</taxon>
        <taxon>Ecdysozoa</taxon>
        <taxon>Arthropoda</taxon>
        <taxon>Chelicerata</taxon>
        <taxon>Arachnida</taxon>
        <taxon>Acari</taxon>
        <taxon>Parasitiformes</taxon>
        <taxon>Ixodida</taxon>
        <taxon>Ixodoidea</taxon>
        <taxon>Ixodidae</taxon>
        <taxon>Rhipicephalinae</taxon>
        <taxon>Dermacentor</taxon>
    </lineage>
</organism>
<reference evidence="1" key="1">
    <citation type="submission" date="2020-05" db="EMBL/GenBank/DDBJ databases">
        <title>Large-scale comparative analyses of tick genomes elucidate their genetic diversity and vector capacities.</title>
        <authorList>
            <person name="Jia N."/>
            <person name="Wang J."/>
            <person name="Shi W."/>
            <person name="Du L."/>
            <person name="Sun Y."/>
            <person name="Zhan W."/>
            <person name="Jiang J."/>
            <person name="Wang Q."/>
            <person name="Zhang B."/>
            <person name="Ji P."/>
            <person name="Sakyi L.B."/>
            <person name="Cui X."/>
            <person name="Yuan T."/>
            <person name="Jiang B."/>
            <person name="Yang W."/>
            <person name="Lam T.T.-Y."/>
            <person name="Chang Q."/>
            <person name="Ding S."/>
            <person name="Wang X."/>
            <person name="Zhu J."/>
            <person name="Ruan X."/>
            <person name="Zhao L."/>
            <person name="Wei J."/>
            <person name="Que T."/>
            <person name="Du C."/>
            <person name="Cheng J."/>
            <person name="Dai P."/>
            <person name="Han X."/>
            <person name="Huang E."/>
            <person name="Gao Y."/>
            <person name="Liu J."/>
            <person name="Shao H."/>
            <person name="Ye R."/>
            <person name="Li L."/>
            <person name="Wei W."/>
            <person name="Wang X."/>
            <person name="Wang C."/>
            <person name="Yang T."/>
            <person name="Huo Q."/>
            <person name="Li W."/>
            <person name="Guo W."/>
            <person name="Chen H."/>
            <person name="Zhou L."/>
            <person name="Ni X."/>
            <person name="Tian J."/>
            <person name="Zhou Y."/>
            <person name="Sheng Y."/>
            <person name="Liu T."/>
            <person name="Pan Y."/>
            <person name="Xia L."/>
            <person name="Li J."/>
            <person name="Zhao F."/>
            <person name="Cao W."/>
        </authorList>
    </citation>
    <scope>NUCLEOTIDE SEQUENCE</scope>
    <source>
        <strain evidence="1">Dsil-2018</strain>
    </source>
</reference>
<gene>
    <name evidence="1" type="ORF">HPB49_013343</name>
</gene>
<name>A0ACB8D5S0_DERSI</name>